<accession>A0A858SV88</accession>
<dbReference type="Gene3D" id="1.10.287.130">
    <property type="match status" value="1"/>
</dbReference>
<feature type="domain" description="Response regulatory" evidence="13">
    <location>
        <begin position="2056"/>
        <end position="2168"/>
    </location>
</feature>
<evidence type="ECO:0000256" key="8">
    <source>
        <dbReference type="ARBA" id="ARBA00023012"/>
    </source>
</evidence>
<evidence type="ECO:0000256" key="1">
    <source>
        <dbReference type="ARBA" id="ARBA00000085"/>
    </source>
</evidence>
<organism evidence="14 15">
    <name type="scientific">Roseobacter ponti</name>
    <dbReference type="NCBI Taxonomy" id="1891787"/>
    <lineage>
        <taxon>Bacteria</taxon>
        <taxon>Pseudomonadati</taxon>
        <taxon>Pseudomonadota</taxon>
        <taxon>Alphaproteobacteria</taxon>
        <taxon>Rhodobacterales</taxon>
        <taxon>Roseobacteraceae</taxon>
        <taxon>Roseobacter</taxon>
    </lineage>
</organism>
<comment type="catalytic activity">
    <reaction evidence="1">
        <text>ATP + protein L-histidine = ADP + protein N-phospho-L-histidine.</text>
        <dbReference type="EC" id="2.7.13.3"/>
    </reaction>
</comment>
<dbReference type="SUPFAM" id="SSF52172">
    <property type="entry name" value="CheY-like"/>
    <property type="match status" value="2"/>
</dbReference>
<dbReference type="FunFam" id="3.30.565.10:FF:000078">
    <property type="entry name" value="Two-component sensor histidine kinase"/>
    <property type="match status" value="1"/>
</dbReference>
<dbReference type="PANTHER" id="PTHR45339">
    <property type="entry name" value="HYBRID SIGNAL TRANSDUCTION HISTIDINE KINASE J"/>
    <property type="match status" value="1"/>
</dbReference>
<keyword evidence="7" id="KW-0067">ATP-binding</keyword>
<dbReference type="InterPro" id="IPR001789">
    <property type="entry name" value="Sig_transdc_resp-reg_receiver"/>
</dbReference>
<evidence type="ECO:0000256" key="4">
    <source>
        <dbReference type="ARBA" id="ARBA00022679"/>
    </source>
</evidence>
<name>A0A858SV88_9RHOB</name>
<reference evidence="14 15" key="1">
    <citation type="submission" date="2020-02" db="EMBL/GenBank/DDBJ databases">
        <title>Genome sequence of Roseobacter ponti.</title>
        <authorList>
            <person name="Hollensteiner J."/>
            <person name="Schneider D."/>
            <person name="Poehlein A."/>
            <person name="Daniel R."/>
        </authorList>
    </citation>
    <scope>NUCLEOTIDE SEQUENCE [LARGE SCALE GENOMIC DNA]</scope>
    <source>
        <strain evidence="14 15">DSM 106830</strain>
    </source>
</reference>
<dbReference type="Pfam" id="PF00072">
    <property type="entry name" value="Response_reg"/>
    <property type="match status" value="2"/>
</dbReference>
<feature type="domain" description="Response regulatory" evidence="13">
    <location>
        <begin position="2197"/>
        <end position="2314"/>
    </location>
</feature>
<dbReference type="CDD" id="cd00082">
    <property type="entry name" value="HisKA"/>
    <property type="match status" value="1"/>
</dbReference>
<dbReference type="InterPro" id="IPR029016">
    <property type="entry name" value="GAF-like_dom_sf"/>
</dbReference>
<dbReference type="GO" id="GO:0000155">
    <property type="term" value="F:phosphorelay sensor kinase activity"/>
    <property type="evidence" value="ECO:0007669"/>
    <property type="project" value="InterPro"/>
</dbReference>
<evidence type="ECO:0000259" key="12">
    <source>
        <dbReference type="PROSITE" id="PS50109"/>
    </source>
</evidence>
<dbReference type="Pfam" id="PF00512">
    <property type="entry name" value="HisKA"/>
    <property type="match status" value="1"/>
</dbReference>
<evidence type="ECO:0000313" key="15">
    <source>
        <dbReference type="Proteomes" id="UP000503308"/>
    </source>
</evidence>
<dbReference type="InterPro" id="IPR004358">
    <property type="entry name" value="Sig_transdc_His_kin-like_C"/>
</dbReference>
<dbReference type="FunFam" id="1.10.287.130:FF:000002">
    <property type="entry name" value="Two-component osmosensing histidine kinase"/>
    <property type="match status" value="1"/>
</dbReference>
<dbReference type="SUPFAM" id="SSF55781">
    <property type="entry name" value="GAF domain-like"/>
    <property type="match status" value="10"/>
</dbReference>
<dbReference type="KEGG" id="rpon:G3256_12395"/>
<dbReference type="InterPro" id="IPR011006">
    <property type="entry name" value="CheY-like_superfamily"/>
</dbReference>
<evidence type="ECO:0000256" key="7">
    <source>
        <dbReference type="ARBA" id="ARBA00022840"/>
    </source>
</evidence>
<evidence type="ECO:0000256" key="3">
    <source>
        <dbReference type="ARBA" id="ARBA00022553"/>
    </source>
</evidence>
<dbReference type="Gene3D" id="3.30.450.40">
    <property type="match status" value="10"/>
</dbReference>
<dbReference type="InterPro" id="IPR005467">
    <property type="entry name" value="His_kinase_dom"/>
</dbReference>
<dbReference type="SUPFAM" id="SSF47384">
    <property type="entry name" value="Homodimeric domain of signal transducing histidine kinase"/>
    <property type="match status" value="1"/>
</dbReference>
<protein>
    <recommendedName>
        <fullName evidence="2">histidine kinase</fullName>
        <ecNumber evidence="2">2.7.13.3</ecNumber>
    </recommendedName>
</protein>
<keyword evidence="3 9" id="KW-0597">Phosphoprotein</keyword>
<dbReference type="InterPro" id="IPR003594">
    <property type="entry name" value="HATPase_dom"/>
</dbReference>
<keyword evidence="4" id="KW-0808">Transferase</keyword>
<dbReference type="SMART" id="SM00387">
    <property type="entry name" value="HATPase_c"/>
    <property type="match status" value="1"/>
</dbReference>
<dbReference type="SUPFAM" id="SSF55874">
    <property type="entry name" value="ATPase domain of HSP90 chaperone/DNA topoisomerase II/histidine kinase"/>
    <property type="match status" value="1"/>
</dbReference>
<dbReference type="Pfam" id="PF01590">
    <property type="entry name" value="GAF"/>
    <property type="match status" value="7"/>
</dbReference>
<dbReference type="PRINTS" id="PR00344">
    <property type="entry name" value="BCTRLSENSOR"/>
</dbReference>
<dbReference type="SMART" id="SM00448">
    <property type="entry name" value="REC"/>
    <property type="match status" value="2"/>
</dbReference>
<evidence type="ECO:0000256" key="2">
    <source>
        <dbReference type="ARBA" id="ARBA00012438"/>
    </source>
</evidence>
<gene>
    <name evidence="14" type="ORF">G3256_12395</name>
</gene>
<sequence>MIARPGHPAGTGDAEHVAQPELTAEQELDTLRREKADAEARLAATAEILQSVKTSRGDAQPVFEAVVRSATELSRANFCILWRYDGRMIHLCASDGFTDEFMETYSAGYPSEPVPDSMTEGVIRTGATFHLKNAQSDSYFDVNTAKEYGFKYMLGLPVETDEGLWGIMVLAWPGDEAPDPAIVNLLESFTDQAAIAIENARLFASTEEAMQREAASSEILEVISGATSDIQAVFDLIAQKAADLCDAPFCAVWQFVSSEVVELRAYHGHSDAQIERNKERWQSPLPEGSINKTVLDTGRRFLLEDAQVESYTDHMIAREMGYRQSIGVPVFNGDEIWGTIVLSFPEDRPSRQADIDMVETFADQAGIAIENARLFDETQTSLARQTANADILRVISSSPTDVQPVFDVVVSTAARLMGCSNAIVHLTEGGEYWSAAVADETGEVVTAKVWGNIRESASRFAPDGRPMFPLDPEVNLPSRAIVSGEMLHIPDWSEADLPPQAKKRSREMQVGSSLFLPLMRGGQCLGLLTLVHKDANAFSDGDIALASSFRDQAMIALENTRQFMETREALEQQTATAEVLKVISQSAFDLPTVLQALIDTAARLCDASVCILFNRVGDELHLGANTGCSPDMVTFHTKNPLTLDRTNIAGRAVLDRTTIHVPDITEDPEFDTPKSVELGNWRSIIAVPLIREGEVIAVLDLARPMPGPFTPRQIELVETFADQAVIAINNAHLFSEVQARTAEVTESLEYQTATSEVLSVISRSPNELAPVLEAILEVSVRLCSPEVAYVTLLNPETGVYEIVATHNASGKFLQVLSEQSFTPRKGTCTGRVALTGETVYIPDIETDPEYDWNKEAKVGGFCSTAGVPLKKNGQVIGTITLAHVRKAAFSDRQITLLETFAAQAVIAISNARLFSELQNRTAEVSEALVREKASAEVLQVINEATSDLQPVFDLIARKSKELCGARFCVVDRFEGQSLEFCAQHGFSEETLPDIMAAYPVTDTEGHVSRAVLDSGAVVHVEDAQAGGPGGYYAPEVAKKTGYRRLLGVPIRVDGEIWGAITLAWPDLSQPQTGHVELVRAFASQASIAIANVRLLRETQAALARQTASAEVLRAISASPTDTKPVFEEIVRLATGLVSCDLAIIVESDGREFWQVAVATPAGVEKDITKSRAAIDPEDNLPSQTMLSKKTTHIPDWSKYDLPARDRKIGEKNGFMASLGLPLIRAGKCLGSLALIRKAPGAFSADDIAIAESFADQAVIAIENVRLFRETQAALVRQTASADILRVISGAQTDVTPVFEAIVKAALPVMDCDGATVMICEGEYFRPRAGMWQDGLMQELGKNRVKIDPERNFPSRAIVNRAPVHIPDWNAIDLPEDEIGVQEKFNMNACLFQPLVHGSACLGVIAFARNEAKEFSSEEIGLAETFCSQAVIAIRNAQMFDDTQTALSRQTASADILRVISETQSDLAPVFEAILSRAAQLCDAPMASMNLVNETRSHADLVAHWGDNLDALEVGKTQWPMVPGLSIADSILERKPIHFHDLKDTDAYRNGEEIRRMSVDKEGIRTFLTIPLVHNNVGLGNLALYKREVKPFSDEDIALLESFADQAVIAIRNAKIFEENQTALARQTASVDVLRVISSSPNDVTPVFDEIVQAAVRLIACDRAVVLRADDKELWQAAVADTEGLKKDFSTERHRIDPEDNLPSRALLAREIQHIPDWTTADLPEKDVRIQKESGYHSSLIVPLLRGDEAVGMLSFIRMEKRAFSRDEIALAQSFGDQAVIAIENVRLFQEAEDARAAAEAANEAKSAFLATMSHEIRTPMNAVIGMSGLLMDTDLNDEQADYARTIRDSGDALLGIINEILDFSKIEAGQMDIEKHPFDLRECVESALDLVAGRAAEKHLDVAYILDESVPAAISTDLTRLRQILLNLLSNAVKFTHSGEVVVSVTASGAQPDLPVELTFEVRDTGIGLTEKGMSRLFQSFSQADSSTTRKYGGTGLGLAISKRLAELMGGTMEATSEGEGKGSVFRFTILADRAQLPGNKARRLSGTQAELEGKRLLVVDDNATNLKILSLQTGKWGTQTRAVKHPDLALRTLKDGAFDLAILDMHMPEMDGLELARRMRKMRPGMPLVLFSSLGLRDVETEEALFDAYLAKPLRQSHLFDTLITLLTPKETVITRKQEDRKPVTDPEMAARHPLRILLAEDNLVNQKLAIRLLEQMGYRADLASNGVEALQSVARQTYDVVLMDVQMPEMDGLEAARRITAEAARDARPRIIAMTANAMQGDREMCLEAGMDDYIAKPIRVDRLITALMDVPQRDRKSHD</sequence>
<dbReference type="PANTHER" id="PTHR45339:SF1">
    <property type="entry name" value="HYBRID SIGNAL TRANSDUCTION HISTIDINE KINASE J"/>
    <property type="match status" value="1"/>
</dbReference>
<dbReference type="Proteomes" id="UP000503308">
    <property type="component" value="Chromosome"/>
</dbReference>
<dbReference type="Pfam" id="PF02518">
    <property type="entry name" value="HATPase_c"/>
    <property type="match status" value="1"/>
</dbReference>
<keyword evidence="8" id="KW-0902">Two-component regulatory system</keyword>
<dbReference type="InterPro" id="IPR003661">
    <property type="entry name" value="HisK_dim/P_dom"/>
</dbReference>
<keyword evidence="10" id="KW-0175">Coiled coil</keyword>
<dbReference type="SMART" id="SM00065">
    <property type="entry name" value="GAF"/>
    <property type="match status" value="10"/>
</dbReference>
<evidence type="ECO:0000259" key="13">
    <source>
        <dbReference type="PROSITE" id="PS50110"/>
    </source>
</evidence>
<feature type="modified residue" description="4-aspartylphosphate" evidence="9">
    <location>
        <position position="2105"/>
    </location>
</feature>
<dbReference type="InterPro" id="IPR036097">
    <property type="entry name" value="HisK_dim/P_sf"/>
</dbReference>
<dbReference type="Gene3D" id="3.40.50.2300">
    <property type="match status" value="2"/>
</dbReference>
<dbReference type="RefSeq" id="WP_169641126.1">
    <property type="nucleotide sequence ID" value="NZ_CP048788.1"/>
</dbReference>
<feature type="modified residue" description="4-aspartylphosphate" evidence="9">
    <location>
        <position position="2246"/>
    </location>
</feature>
<evidence type="ECO:0000313" key="14">
    <source>
        <dbReference type="EMBL" id="QJF51908.1"/>
    </source>
</evidence>
<evidence type="ECO:0000256" key="6">
    <source>
        <dbReference type="ARBA" id="ARBA00022777"/>
    </source>
</evidence>
<dbReference type="PROSITE" id="PS50110">
    <property type="entry name" value="RESPONSE_REGULATORY"/>
    <property type="match status" value="2"/>
</dbReference>
<keyword evidence="15" id="KW-1185">Reference proteome</keyword>
<feature type="domain" description="Histidine kinase" evidence="12">
    <location>
        <begin position="1811"/>
        <end position="2034"/>
    </location>
</feature>
<evidence type="ECO:0000256" key="9">
    <source>
        <dbReference type="PROSITE-ProRule" id="PRU00169"/>
    </source>
</evidence>
<dbReference type="SMART" id="SM00388">
    <property type="entry name" value="HisKA"/>
    <property type="match status" value="1"/>
</dbReference>
<dbReference type="EC" id="2.7.13.3" evidence="2"/>
<feature type="coiled-coil region" evidence="10">
    <location>
        <begin position="21"/>
        <end position="48"/>
    </location>
</feature>
<dbReference type="InterPro" id="IPR036890">
    <property type="entry name" value="HATPase_C_sf"/>
</dbReference>
<keyword evidence="6" id="KW-0418">Kinase</keyword>
<dbReference type="CDD" id="cd17546">
    <property type="entry name" value="REC_hyHK_CKI1_RcsC-like"/>
    <property type="match status" value="2"/>
</dbReference>
<evidence type="ECO:0000256" key="11">
    <source>
        <dbReference type="SAM" id="MobiDB-lite"/>
    </source>
</evidence>
<feature type="region of interest" description="Disordered" evidence="11">
    <location>
        <begin position="1"/>
        <end position="20"/>
    </location>
</feature>
<proteinExistence type="predicted"/>
<dbReference type="CDD" id="cd16922">
    <property type="entry name" value="HATPase_EvgS-ArcB-TorS-like"/>
    <property type="match status" value="1"/>
</dbReference>
<dbReference type="Pfam" id="PF13185">
    <property type="entry name" value="GAF_2"/>
    <property type="match status" value="3"/>
</dbReference>
<dbReference type="EMBL" id="CP048788">
    <property type="protein sequence ID" value="QJF51908.1"/>
    <property type="molecule type" value="Genomic_DNA"/>
</dbReference>
<keyword evidence="5" id="KW-0547">Nucleotide-binding</keyword>
<dbReference type="PROSITE" id="PS50109">
    <property type="entry name" value="HIS_KIN"/>
    <property type="match status" value="1"/>
</dbReference>
<evidence type="ECO:0000256" key="10">
    <source>
        <dbReference type="SAM" id="Coils"/>
    </source>
</evidence>
<evidence type="ECO:0000256" key="5">
    <source>
        <dbReference type="ARBA" id="ARBA00022741"/>
    </source>
</evidence>
<dbReference type="GO" id="GO:0005524">
    <property type="term" value="F:ATP binding"/>
    <property type="evidence" value="ECO:0007669"/>
    <property type="project" value="UniProtKB-KW"/>
</dbReference>
<dbReference type="Gene3D" id="3.30.565.10">
    <property type="entry name" value="Histidine kinase-like ATPase, C-terminal domain"/>
    <property type="match status" value="1"/>
</dbReference>
<dbReference type="InterPro" id="IPR003018">
    <property type="entry name" value="GAF"/>
</dbReference>